<dbReference type="Gene3D" id="3.40.50.720">
    <property type="entry name" value="NAD(P)-binding Rossmann-like Domain"/>
    <property type="match status" value="2"/>
</dbReference>
<dbReference type="InterPro" id="IPR003869">
    <property type="entry name" value="Polysac_CapD-like"/>
</dbReference>
<dbReference type="SUPFAM" id="SSF51735">
    <property type="entry name" value="NAD(P)-binding Rossmann-fold domains"/>
    <property type="match status" value="1"/>
</dbReference>
<accession>A0AAD0AEA4</accession>
<comment type="similarity">
    <text evidence="1">Belongs to the polysaccharide synthase family.</text>
</comment>
<dbReference type="InterPro" id="IPR036291">
    <property type="entry name" value="NAD(P)-bd_dom_sf"/>
</dbReference>
<evidence type="ECO:0000256" key="2">
    <source>
        <dbReference type="SAM" id="Phobius"/>
    </source>
</evidence>
<dbReference type="PANTHER" id="PTHR43318">
    <property type="entry name" value="UDP-N-ACETYLGLUCOSAMINE 4,6-DEHYDRATASE"/>
    <property type="match status" value="1"/>
</dbReference>
<evidence type="ECO:0000259" key="3">
    <source>
        <dbReference type="Pfam" id="PF02719"/>
    </source>
</evidence>
<keyword evidence="2" id="KW-0472">Membrane</keyword>
<dbReference type="PANTHER" id="PTHR43318:SF1">
    <property type="entry name" value="POLYSACCHARIDE BIOSYNTHESIS PROTEIN EPSC-RELATED"/>
    <property type="match status" value="1"/>
</dbReference>
<proteinExistence type="inferred from homology"/>
<sequence>MKNRVSNSNQSIIFKVLSNAIEQPRWIKIIGLILLDLVASICTLLIAIALRYGDFEPHVNPITVVLFASLPIVILALTHFYSNVLRVFQDQSMRVVLTVLLVCMLVGQILIYSDELPDIPRAAPAIHVFLLYMWLWISRIIIQFLVNNILYETKHPKETQNVLVYGVGNITKDLLHVLQQSRKYQIVAIIDERKTLAGSRILGVKVYPKEKLRELIKNLEIKHLFLALPNDLKPLKDNIIHSLEDMPVQISQIPSLDDITSGKLQLSDIKPVDVLDVLQRETVAPNQQLLQKDIIGKVVMVTGAGGSIGSELCRQIIKQHPKELILFEVSEFALYSIQQELVKVIESQSGVNIALHAHLGSVTNQRLLENICKKYLVETIYHAAAYKHVPIVESNQYEGAINNFIGTYRALQAAINTQVRTFVAISTDKAVRPTNVMGATKRMAELACQALAASQTTTTISMVRFGNVLGSSGSVVPLFNRQLAAGGPLTVTHPDVTRYFMTIPEAAQLVIQAGAMAEGGEVFVLDMGEPVKITDLAKRMIRLSGQTVKGEGSTADEGIAIEYVGLRPGEKLYEELIIGGDNISQTDHPLIRQAREHCFDRATIEQFLTEVTNQYKTTQDIDWLKLQFEKYVEGYSQRQQLNKKVMV</sequence>
<dbReference type="CDD" id="cd05237">
    <property type="entry name" value="UDP_invert_4-6DH_SDR_e"/>
    <property type="match status" value="1"/>
</dbReference>
<dbReference type="EMBL" id="CP024176">
    <property type="protein sequence ID" value="ATQ83461.1"/>
    <property type="molecule type" value="Genomic_DNA"/>
</dbReference>
<name>A0AAD0AEA4_FAUOS</name>
<feature type="domain" description="Polysaccharide biosynthesis protein CapD-like" evidence="3">
    <location>
        <begin position="299"/>
        <end position="594"/>
    </location>
</feature>
<gene>
    <name evidence="4" type="ORF">YHS_06240</name>
</gene>
<feature type="transmembrane region" description="Helical" evidence="2">
    <location>
        <begin position="62"/>
        <end position="81"/>
    </location>
</feature>
<dbReference type="AlphaFoldDB" id="A0AAD0AEA4"/>
<reference evidence="4" key="1">
    <citation type="submission" date="2017-11" db="EMBL/GenBank/DDBJ databases">
        <title>Complete Genome Sequence from Moraxella oslensis YHS isolated from human skin.</title>
        <authorList>
            <person name="Lee K."/>
            <person name="Lim J.Y."/>
            <person name="Hwang I."/>
        </authorList>
    </citation>
    <scope>NUCLEOTIDE SEQUENCE</scope>
    <source>
        <strain evidence="4">YHS</strain>
    </source>
</reference>
<dbReference type="Pfam" id="PF02719">
    <property type="entry name" value="Polysacc_synt_2"/>
    <property type="match status" value="1"/>
</dbReference>
<dbReference type="InterPro" id="IPR029063">
    <property type="entry name" value="SAM-dependent_MTases_sf"/>
</dbReference>
<dbReference type="SUPFAM" id="SSF53335">
    <property type="entry name" value="S-adenosyl-L-methionine-dependent methyltransferases"/>
    <property type="match status" value="1"/>
</dbReference>
<keyword evidence="2" id="KW-1133">Transmembrane helix</keyword>
<dbReference type="Pfam" id="PF13727">
    <property type="entry name" value="CoA_binding_3"/>
    <property type="match status" value="1"/>
</dbReference>
<feature type="transmembrane region" description="Helical" evidence="2">
    <location>
        <begin position="93"/>
        <end position="113"/>
    </location>
</feature>
<evidence type="ECO:0000313" key="4">
    <source>
        <dbReference type="EMBL" id="ATQ83461.1"/>
    </source>
</evidence>
<organism evidence="4">
    <name type="scientific">Faucicola osloensis</name>
    <name type="common">Moraxella osloensis</name>
    <dbReference type="NCBI Taxonomy" id="34062"/>
    <lineage>
        <taxon>Bacteria</taxon>
        <taxon>Pseudomonadati</taxon>
        <taxon>Pseudomonadota</taxon>
        <taxon>Gammaproteobacteria</taxon>
        <taxon>Moraxellales</taxon>
        <taxon>Moraxellaceae</taxon>
        <taxon>Faucicola</taxon>
    </lineage>
</organism>
<evidence type="ECO:0000256" key="1">
    <source>
        <dbReference type="ARBA" id="ARBA00007430"/>
    </source>
</evidence>
<keyword evidence="2" id="KW-0812">Transmembrane</keyword>
<dbReference type="InterPro" id="IPR051203">
    <property type="entry name" value="Polysaccharide_Synthase-Rel"/>
</dbReference>
<protein>
    <submittedName>
        <fullName evidence="4">Polysaccharide biosynthesis protein</fullName>
    </submittedName>
</protein>
<feature type="transmembrane region" description="Helical" evidence="2">
    <location>
        <begin position="29"/>
        <end position="50"/>
    </location>
</feature>